<proteinExistence type="predicted"/>
<keyword evidence="4" id="KW-1185">Reference proteome</keyword>
<dbReference type="EMBL" id="BAABCN010000017">
    <property type="protein sequence ID" value="GAA3894722.1"/>
    <property type="molecule type" value="Genomic_DNA"/>
</dbReference>
<dbReference type="RefSeq" id="WP_345069678.1">
    <property type="nucleotide sequence ID" value="NZ_BAABCN010000017.1"/>
</dbReference>
<comment type="caution">
    <text evidence="3">The sequence shown here is derived from an EMBL/GenBank/DDBJ whole genome shotgun (WGS) entry which is preliminary data.</text>
</comment>
<reference evidence="4" key="1">
    <citation type="journal article" date="2019" name="Int. J. Syst. Evol. Microbiol.">
        <title>The Global Catalogue of Microorganisms (GCM) 10K type strain sequencing project: providing services to taxonomists for standard genome sequencing and annotation.</title>
        <authorList>
            <consortium name="The Broad Institute Genomics Platform"/>
            <consortium name="The Broad Institute Genome Sequencing Center for Infectious Disease"/>
            <person name="Wu L."/>
            <person name="Ma J."/>
        </authorList>
    </citation>
    <scope>NUCLEOTIDE SEQUENCE [LARGE SCALE GENOMIC DNA]</scope>
    <source>
        <strain evidence="4">JCM 17021</strain>
    </source>
</reference>
<evidence type="ECO:0000313" key="3">
    <source>
        <dbReference type="EMBL" id="GAA3894722.1"/>
    </source>
</evidence>
<keyword evidence="2" id="KW-0472">Membrane</keyword>
<evidence type="ECO:0000313" key="4">
    <source>
        <dbReference type="Proteomes" id="UP001501803"/>
    </source>
</evidence>
<evidence type="ECO:0000256" key="1">
    <source>
        <dbReference type="SAM" id="MobiDB-lite"/>
    </source>
</evidence>
<feature type="transmembrane region" description="Helical" evidence="2">
    <location>
        <begin position="374"/>
        <end position="393"/>
    </location>
</feature>
<keyword evidence="2" id="KW-0812">Transmembrane</keyword>
<accession>A0ABP7L7T6</accession>
<feature type="transmembrane region" description="Helical" evidence="2">
    <location>
        <begin position="108"/>
        <end position="129"/>
    </location>
</feature>
<evidence type="ECO:0008006" key="5">
    <source>
        <dbReference type="Google" id="ProtNLM"/>
    </source>
</evidence>
<organism evidence="3 4">
    <name type="scientific">Leifsonia kafniensis</name>
    <dbReference type="NCBI Taxonomy" id="475957"/>
    <lineage>
        <taxon>Bacteria</taxon>
        <taxon>Bacillati</taxon>
        <taxon>Actinomycetota</taxon>
        <taxon>Actinomycetes</taxon>
        <taxon>Micrococcales</taxon>
        <taxon>Microbacteriaceae</taxon>
        <taxon>Leifsonia</taxon>
    </lineage>
</organism>
<protein>
    <recommendedName>
        <fullName evidence="5">DUF3137 domain-containing protein</fullName>
    </recommendedName>
</protein>
<feature type="region of interest" description="Disordered" evidence="1">
    <location>
        <begin position="1"/>
        <end position="23"/>
    </location>
</feature>
<gene>
    <name evidence="3" type="ORF">GCM10022381_40410</name>
</gene>
<feature type="transmembrane region" description="Helical" evidence="2">
    <location>
        <begin position="64"/>
        <end position="88"/>
    </location>
</feature>
<name>A0ABP7L7T6_9MICO</name>
<sequence length="396" mass="43705">MSDDTETTRSPGEAAATGPHGPLSVTAIDYRALTDPVDRAAMREYRRTSRLNGAAWAKGTVARFLALALMVVIGLVILAVAAVALSVATAFWSAQRLSADSSDFSGGWMIGPFIAIPLFIGLVAVLIVVKTVRSGPPLGDWARWYRLDRFAVANGLVAEPLSPGLSYPGAIFRPGSDRAGYDRIHSNGGRVLDLGNYRFTTRSGDDRTIHSWGYLALQLDRQLPHMLLDSRSNNGLFGAMNLPISVARNQKLRLEGDFNSHFTLYCPHEYEPDALYVFTPDLMALLIDNAGSFDVEIIDDWMFIYSAKPFAMTDPRVLHRLFSIVSTVGAKTLKQTERYRDERMTRAHLNTPCVSVSGDEKVAPEGRRLKYRSGWLGAAFFVAFALVWAWALISRN</sequence>
<dbReference type="Proteomes" id="UP001501803">
    <property type="component" value="Unassembled WGS sequence"/>
</dbReference>
<keyword evidence="2" id="KW-1133">Transmembrane helix</keyword>
<evidence type="ECO:0000256" key="2">
    <source>
        <dbReference type="SAM" id="Phobius"/>
    </source>
</evidence>